<dbReference type="PANTHER" id="PTHR21090:SF5">
    <property type="entry name" value="PENTAFUNCTIONAL AROM POLYPEPTIDE"/>
    <property type="match status" value="1"/>
</dbReference>
<evidence type="ECO:0000256" key="5">
    <source>
        <dbReference type="ARBA" id="ARBA00022605"/>
    </source>
</evidence>
<feature type="binding site" evidence="9">
    <location>
        <position position="253"/>
    </location>
    <ligand>
        <name>phosphoenolpyruvate</name>
        <dbReference type="ChEBI" id="CHEBI:58702"/>
    </ligand>
</feature>
<dbReference type="OrthoDB" id="9809920at2"/>
<dbReference type="STRING" id="153721.MYP_1440"/>
<feature type="active site" description="Proton acceptor" evidence="9">
    <location>
        <position position="521"/>
    </location>
</feature>
<dbReference type="NCBIfam" id="TIGR01356">
    <property type="entry name" value="aroA"/>
    <property type="match status" value="1"/>
</dbReference>
<dbReference type="SUPFAM" id="SSF55205">
    <property type="entry name" value="EPT/RTPC-like"/>
    <property type="match status" value="1"/>
</dbReference>
<evidence type="ECO:0000256" key="8">
    <source>
        <dbReference type="ARBA" id="ARBA00044633"/>
    </source>
</evidence>
<proteinExistence type="inferred from homology"/>
<feature type="binding site" evidence="9">
    <location>
        <position position="301"/>
    </location>
    <ligand>
        <name>phosphoenolpyruvate</name>
        <dbReference type="ChEBI" id="CHEBI:58702"/>
    </ligand>
</feature>
<feature type="binding site" evidence="9">
    <location>
        <position position="258"/>
    </location>
    <ligand>
        <name>3-phosphoshikimate</name>
        <dbReference type="ChEBI" id="CHEBI:145989"/>
    </ligand>
</feature>
<feature type="binding site" evidence="9">
    <location>
        <position position="406"/>
    </location>
    <ligand>
        <name>3-phosphoshikimate</name>
        <dbReference type="ChEBI" id="CHEBI:145989"/>
    </ligand>
</feature>
<comment type="function">
    <text evidence="1">Might have a role in establishing the nucleoid structure of elementary bodies.</text>
</comment>
<dbReference type="InterPro" id="IPR023193">
    <property type="entry name" value="EPSP_synthase_CS"/>
</dbReference>
<evidence type="ECO:0000256" key="9">
    <source>
        <dbReference type="HAMAP-Rule" id="MF_00210"/>
    </source>
</evidence>
<feature type="binding site" evidence="9">
    <location>
        <position position="548"/>
    </location>
    <ligand>
        <name>3-phosphoshikimate</name>
        <dbReference type="ChEBI" id="CHEBI:145989"/>
    </ligand>
</feature>
<feature type="binding site" evidence="9">
    <location>
        <position position="380"/>
    </location>
    <ligand>
        <name>3-phosphoshikimate</name>
        <dbReference type="ChEBI" id="CHEBI:145989"/>
    </ligand>
</feature>
<evidence type="ECO:0000256" key="10">
    <source>
        <dbReference type="SAM" id="MobiDB-lite"/>
    </source>
</evidence>
<keyword evidence="6 9" id="KW-0808">Transferase</keyword>
<dbReference type="InterPro" id="IPR001986">
    <property type="entry name" value="Enolpyruvate_Tfrase_dom"/>
</dbReference>
<dbReference type="Gene3D" id="3.65.10.10">
    <property type="entry name" value="Enolpyruvate transferase domain"/>
    <property type="match status" value="3"/>
</dbReference>
<protein>
    <recommendedName>
        <fullName evidence="9">3-phosphoshikimate 1-carboxyvinyltransferase</fullName>
        <ecNumber evidence="9">2.5.1.19</ecNumber>
    </recommendedName>
    <alternativeName>
        <fullName evidence="9">5-enolpyruvylshikimate-3-phosphate synthase</fullName>
        <shortName evidence="9">EPSP synthase</shortName>
        <shortName evidence="9">EPSPS</shortName>
    </alternativeName>
</protein>
<dbReference type="InterPro" id="IPR013792">
    <property type="entry name" value="RNA3'P_cycl/enolpyr_Trfase_a/b"/>
</dbReference>
<feature type="region of interest" description="Disordered" evidence="10">
    <location>
        <begin position="1"/>
        <end position="133"/>
    </location>
</feature>
<dbReference type="GO" id="GO:0005737">
    <property type="term" value="C:cytoplasm"/>
    <property type="evidence" value="ECO:0007669"/>
    <property type="project" value="UniProtKB-SubCell"/>
</dbReference>
<dbReference type="UniPathway" id="UPA00053">
    <property type="reaction ID" value="UER00089"/>
</dbReference>
<feature type="binding site" evidence="9">
    <location>
        <position position="621"/>
    </location>
    <ligand>
        <name>phosphoenolpyruvate</name>
        <dbReference type="ChEBI" id="CHEBI:58702"/>
    </ligand>
</feature>
<comment type="similarity">
    <text evidence="3">Belongs to the histone H1/H5 family. HCT subfamily.</text>
</comment>
<sequence length="637" mass="68305">MAKKKLKAKTSAKKAAVKKAAGKKASAKKAAAKKATAKKAASKKTAAKKAVAKKAAAKKATGKKAATKKVASKKTTAKKAAGKKAVAKKATAKKAAVKKAASKKATAKKAAVKKVVSKKATAKKAVSKKAAGKKAVAKKAVSKKAVSKKAVAKKTTAKKAVVTKKAVAKKAIAKKAIAKKAVVAKKTVAKKAIAKKTVAKKPATKKVTTEVISQVQPEITQTEQITPSVQENILSINKLSQTIEVAITPPASKSESNRVLVINALAGGSAKLENLSNARDTQTLIRLLKSEDDVFDVLDAGTTMRFLTAYSAVTRKEVVLTGTKRMQERPIGILVDALRQLGAEIEYEGKEGFPPIRLSGFDKEKAENNRIQIRGDISSQYISALLMIAPVLPNGLVLELTGKVSSKPYIEMTLDLLFHFGIESEWDSNIITIKNQEFIPADYIVESDWSAASYWYAIAALAPDAKIELTGYKYGSIQGDSKISDFMDLLGVKTTYLEEGIALESQEVKGVESLDFSDNPDLAQTIAVIAAAKGIELTLTGLESLRIKETDRISALQNELKKFGSDLVEVEENSVYKIVKGDFEVNGQTVETYDDHRMAMAFAPLAVLGPIKIENPGVVEKSYPHFWDDLEKAGFSF</sequence>
<dbReference type="AlphaFoldDB" id="A0A098LCK4"/>
<evidence type="ECO:0000256" key="1">
    <source>
        <dbReference type="ARBA" id="ARBA00002344"/>
    </source>
</evidence>
<evidence type="ECO:0000259" key="11">
    <source>
        <dbReference type="Pfam" id="PF00275"/>
    </source>
</evidence>
<comment type="subunit">
    <text evidence="9">Monomer.</text>
</comment>
<feature type="binding site" evidence="9">
    <location>
        <position position="379"/>
    </location>
    <ligand>
        <name>3-phosphoshikimate</name>
        <dbReference type="ChEBI" id="CHEBI:145989"/>
    </ligand>
</feature>
<comment type="caution">
    <text evidence="9">Lacks conserved residue(s) required for the propagation of feature annotation.</text>
</comment>
<feature type="domain" description="Enolpyruvate transferase" evidence="11">
    <location>
        <begin position="290"/>
        <end position="630"/>
    </location>
</feature>
<feature type="binding site" evidence="9">
    <location>
        <position position="329"/>
    </location>
    <ligand>
        <name>phosphoenolpyruvate</name>
        <dbReference type="ChEBI" id="CHEBI:58702"/>
    </ligand>
</feature>
<dbReference type="GO" id="GO:0003866">
    <property type="term" value="F:3-phosphoshikimate 1-carboxyvinyltransferase activity"/>
    <property type="evidence" value="ECO:0007669"/>
    <property type="project" value="UniProtKB-UniRule"/>
</dbReference>
<comment type="catalytic activity">
    <reaction evidence="8">
        <text>3-phosphoshikimate + phosphoenolpyruvate = 5-O-(1-carboxyvinyl)-3-phosphoshikimate + phosphate</text>
        <dbReference type="Rhea" id="RHEA:21256"/>
        <dbReference type="ChEBI" id="CHEBI:43474"/>
        <dbReference type="ChEBI" id="CHEBI:57701"/>
        <dbReference type="ChEBI" id="CHEBI:58702"/>
        <dbReference type="ChEBI" id="CHEBI:145989"/>
        <dbReference type="EC" id="2.5.1.19"/>
    </reaction>
    <physiologicalReaction direction="left-to-right" evidence="8">
        <dbReference type="Rhea" id="RHEA:21257"/>
    </physiologicalReaction>
</comment>
<dbReference type="GO" id="GO:0009423">
    <property type="term" value="P:chorismate biosynthetic process"/>
    <property type="evidence" value="ECO:0007669"/>
    <property type="project" value="UniProtKB-UniRule"/>
</dbReference>
<dbReference type="GO" id="GO:0009073">
    <property type="term" value="P:aromatic amino acid family biosynthetic process"/>
    <property type="evidence" value="ECO:0007669"/>
    <property type="project" value="UniProtKB-KW"/>
</dbReference>
<dbReference type="EC" id="2.5.1.19" evidence="9"/>
<evidence type="ECO:0000256" key="6">
    <source>
        <dbReference type="ARBA" id="ARBA00022679"/>
    </source>
</evidence>
<dbReference type="eggNOG" id="COG0128">
    <property type="taxonomic scope" value="Bacteria"/>
</dbReference>
<keyword evidence="5 9" id="KW-0028">Amino-acid biosynthesis</keyword>
<comment type="similarity">
    <text evidence="4 9">Belongs to the EPSP synthase family.</text>
</comment>
<feature type="binding site" evidence="9">
    <location>
        <position position="253"/>
    </location>
    <ligand>
        <name>3-phosphoshikimate</name>
        <dbReference type="ChEBI" id="CHEBI:145989"/>
    </ligand>
</feature>
<feature type="binding site" evidence="9">
    <location>
        <position position="378"/>
    </location>
    <ligand>
        <name>3-phosphoshikimate</name>
        <dbReference type="ChEBI" id="CHEBI:145989"/>
    </ligand>
</feature>
<dbReference type="HAMAP" id="MF_00210">
    <property type="entry name" value="EPSP_synth"/>
    <property type="match status" value="1"/>
</dbReference>
<dbReference type="GO" id="GO:0030527">
    <property type="term" value="F:structural constituent of chromatin"/>
    <property type="evidence" value="ECO:0007669"/>
    <property type="project" value="InterPro"/>
</dbReference>
<dbReference type="CDD" id="cd01556">
    <property type="entry name" value="EPSP_synthase"/>
    <property type="match status" value="1"/>
</dbReference>
<dbReference type="GO" id="GO:0003677">
    <property type="term" value="F:DNA binding"/>
    <property type="evidence" value="ECO:0007669"/>
    <property type="project" value="InterPro"/>
</dbReference>
<comment type="function">
    <text evidence="9">Catalyzes the transfer of the enolpyruvyl moiety of phosphoenolpyruvate (PEP) to the 5-hydroxyl of shikimate-3-phosphate (S3P) to produce enolpyruvyl shikimate-3-phosphate and inorganic phosphate.</text>
</comment>
<evidence type="ECO:0000256" key="7">
    <source>
        <dbReference type="ARBA" id="ARBA00023141"/>
    </source>
</evidence>
<dbReference type="Pfam" id="PF07382">
    <property type="entry name" value="HC2"/>
    <property type="match status" value="1"/>
</dbReference>
<dbReference type="GO" id="GO:0030261">
    <property type="term" value="P:chromosome condensation"/>
    <property type="evidence" value="ECO:0007669"/>
    <property type="project" value="InterPro"/>
</dbReference>
<reference evidence="12 13" key="1">
    <citation type="submission" date="2014-09" db="EMBL/GenBank/DDBJ databases">
        <title>Sporocytophaga myxococcoides PG-01 genome sequencing.</title>
        <authorList>
            <person name="Liu L."/>
            <person name="Gao P.J."/>
            <person name="Chen G.J."/>
            <person name="Wang L.S."/>
        </authorList>
    </citation>
    <scope>NUCLEOTIDE SEQUENCE [LARGE SCALE GENOMIC DNA]</scope>
    <source>
        <strain evidence="12 13">PG-01</strain>
    </source>
</reference>
<organism evidence="12 13">
    <name type="scientific">Sporocytophaga myxococcoides</name>
    <dbReference type="NCBI Taxonomy" id="153721"/>
    <lineage>
        <taxon>Bacteria</taxon>
        <taxon>Pseudomonadati</taxon>
        <taxon>Bacteroidota</taxon>
        <taxon>Cytophagia</taxon>
        <taxon>Cytophagales</taxon>
        <taxon>Cytophagaceae</taxon>
        <taxon>Sporocytophaga</taxon>
    </lineage>
</organism>
<gene>
    <name evidence="9" type="primary">aroA</name>
    <name evidence="12" type="ORF">MYP_1440</name>
</gene>
<feature type="binding site" evidence="9">
    <location>
        <position position="521"/>
    </location>
    <ligand>
        <name>3-phosphoshikimate</name>
        <dbReference type="ChEBI" id="CHEBI:145989"/>
    </ligand>
</feature>
<dbReference type="GO" id="GO:0008652">
    <property type="term" value="P:amino acid biosynthetic process"/>
    <property type="evidence" value="ECO:0007669"/>
    <property type="project" value="UniProtKB-KW"/>
</dbReference>
<comment type="pathway">
    <text evidence="2 9">Metabolic intermediate biosynthesis; chorismate biosynthesis; chorismate from D-erythrose 4-phosphate and phosphoenolpyruvate: step 6/7.</text>
</comment>
<dbReference type="PANTHER" id="PTHR21090">
    <property type="entry name" value="AROM/DEHYDROQUINATE SYNTHASE"/>
    <property type="match status" value="1"/>
</dbReference>
<evidence type="ECO:0000313" key="12">
    <source>
        <dbReference type="EMBL" id="GAL84212.1"/>
    </source>
</evidence>
<dbReference type="InterPro" id="IPR006264">
    <property type="entry name" value="EPSP_synthase"/>
</dbReference>
<evidence type="ECO:0000256" key="2">
    <source>
        <dbReference type="ARBA" id="ARBA00004811"/>
    </source>
</evidence>
<evidence type="ECO:0000256" key="4">
    <source>
        <dbReference type="ARBA" id="ARBA00009948"/>
    </source>
</evidence>
<dbReference type="EMBL" id="BBLT01000002">
    <property type="protein sequence ID" value="GAL84212.1"/>
    <property type="molecule type" value="Genomic_DNA"/>
</dbReference>
<dbReference type="Pfam" id="PF00275">
    <property type="entry name" value="EPSP_synthase"/>
    <property type="match status" value="1"/>
</dbReference>
<keyword evidence="7 9" id="KW-0057">Aromatic amino acid biosynthesis</keyword>
<name>A0A098LCK4_9BACT</name>
<dbReference type="Proteomes" id="UP000030185">
    <property type="component" value="Unassembled WGS sequence"/>
</dbReference>
<feature type="binding site" evidence="9">
    <location>
        <position position="380"/>
    </location>
    <ligand>
        <name>phosphoenolpyruvate</name>
        <dbReference type="ChEBI" id="CHEBI:58702"/>
    </ligand>
</feature>
<feature type="binding site" evidence="9">
    <location>
        <position position="254"/>
    </location>
    <ligand>
        <name>3-phosphoshikimate</name>
        <dbReference type="ChEBI" id="CHEBI:145989"/>
    </ligand>
</feature>
<comment type="subcellular location">
    <subcellularLocation>
        <location evidence="9">Cytoplasm</location>
    </subcellularLocation>
</comment>
<keyword evidence="13" id="KW-1185">Reference proteome</keyword>
<dbReference type="InterPro" id="IPR036968">
    <property type="entry name" value="Enolpyruvate_Tfrase_sf"/>
</dbReference>
<keyword evidence="9" id="KW-0963">Cytoplasm</keyword>
<evidence type="ECO:0000256" key="3">
    <source>
        <dbReference type="ARBA" id="ARBA00008424"/>
    </source>
</evidence>
<accession>A0A098LCK4</accession>
<dbReference type="InterPro" id="IPR009970">
    <property type="entry name" value="HC2"/>
</dbReference>
<feature type="binding site" evidence="9">
    <location>
        <position position="552"/>
    </location>
    <ligand>
        <name>phosphoenolpyruvate</name>
        <dbReference type="ChEBI" id="CHEBI:58702"/>
    </ligand>
</feature>
<dbReference type="PROSITE" id="PS00885">
    <property type="entry name" value="EPSP_SYNTHASE_2"/>
    <property type="match status" value="1"/>
</dbReference>
<evidence type="ECO:0000313" key="13">
    <source>
        <dbReference type="Proteomes" id="UP000030185"/>
    </source>
</evidence>
<comment type="caution">
    <text evidence="12">The sequence shown here is derived from an EMBL/GenBank/DDBJ whole genome shotgun (WGS) entry which is preliminary data.</text>
</comment>
<dbReference type="RefSeq" id="WP_081990423.1">
    <property type="nucleotide sequence ID" value="NZ_BBLT01000002.1"/>
</dbReference>
<feature type="binding site" evidence="9">
    <location>
        <position position="597"/>
    </location>
    <ligand>
        <name>phosphoenolpyruvate</name>
        <dbReference type="ChEBI" id="CHEBI:58702"/>
    </ligand>
</feature>